<dbReference type="InterPro" id="IPR021321">
    <property type="entry name" value="DUF2922"/>
</dbReference>
<dbReference type="EMBL" id="NBEB01000123">
    <property type="protein sequence ID" value="OQQ80678.1"/>
    <property type="molecule type" value="Genomic_DNA"/>
</dbReference>
<protein>
    <recommendedName>
        <fullName evidence="3">DUF2922 domain-containing protein</fullName>
    </recommendedName>
</protein>
<dbReference type="RefSeq" id="WP_081531103.1">
    <property type="nucleotide sequence ID" value="NZ_NBEB01000123.1"/>
</dbReference>
<accession>A0A1V9QRI8</accession>
<sequence>MADKKITKVAVLTFKSDISKNGKATVRIPDVRDNLQAQEVKEVMSEIVAKNFFGGNIEPTGLVGAKVVQTDTQVLEITAE</sequence>
<evidence type="ECO:0000313" key="2">
    <source>
        <dbReference type="Proteomes" id="UP000192638"/>
    </source>
</evidence>
<gene>
    <name evidence="1" type="ORF">B6U60_10180</name>
</gene>
<reference evidence="1 2" key="1">
    <citation type="submission" date="2017-03" db="EMBL/GenBank/DDBJ databases">
        <title>Phylogenomics and comparative genomics of Lactobacillus salivarius, a mammalian gut commensal.</title>
        <authorList>
            <person name="Harris H.M."/>
        </authorList>
    </citation>
    <scope>NUCLEOTIDE SEQUENCE [LARGE SCALE GENOMIC DNA]</scope>
    <source>
        <strain evidence="1 2">LMG 14477</strain>
    </source>
</reference>
<dbReference type="Proteomes" id="UP000192638">
    <property type="component" value="Unassembled WGS sequence"/>
</dbReference>
<dbReference type="Pfam" id="PF11148">
    <property type="entry name" value="DUF2922"/>
    <property type="match status" value="1"/>
</dbReference>
<name>A0A1V9QRI8_9LACO</name>
<organism evidence="1 2">
    <name type="scientific">Ligilactobacillus salivarius</name>
    <dbReference type="NCBI Taxonomy" id="1624"/>
    <lineage>
        <taxon>Bacteria</taxon>
        <taxon>Bacillati</taxon>
        <taxon>Bacillota</taxon>
        <taxon>Bacilli</taxon>
        <taxon>Lactobacillales</taxon>
        <taxon>Lactobacillaceae</taxon>
        <taxon>Ligilactobacillus</taxon>
    </lineage>
</organism>
<proteinExistence type="predicted"/>
<comment type="caution">
    <text evidence="1">The sequence shown here is derived from an EMBL/GenBank/DDBJ whole genome shotgun (WGS) entry which is preliminary data.</text>
</comment>
<evidence type="ECO:0008006" key="3">
    <source>
        <dbReference type="Google" id="ProtNLM"/>
    </source>
</evidence>
<dbReference type="AlphaFoldDB" id="A0A1V9QRI8"/>
<evidence type="ECO:0000313" key="1">
    <source>
        <dbReference type="EMBL" id="OQQ80678.1"/>
    </source>
</evidence>